<dbReference type="InterPro" id="IPR013709">
    <property type="entry name" value="2-isopropylmalate_synth_dimer"/>
</dbReference>
<comment type="catalytic activity">
    <reaction evidence="11">
        <text>3-methyl-2-oxobutanoate + acetyl-CoA + H2O = (2S)-2-isopropylmalate + CoA + H(+)</text>
        <dbReference type="Rhea" id="RHEA:21524"/>
        <dbReference type="ChEBI" id="CHEBI:1178"/>
        <dbReference type="ChEBI" id="CHEBI:11851"/>
        <dbReference type="ChEBI" id="CHEBI:15377"/>
        <dbReference type="ChEBI" id="CHEBI:15378"/>
        <dbReference type="ChEBI" id="CHEBI:57287"/>
        <dbReference type="ChEBI" id="CHEBI:57288"/>
        <dbReference type="EC" id="2.3.3.13"/>
    </reaction>
</comment>
<evidence type="ECO:0000256" key="7">
    <source>
        <dbReference type="ARBA" id="ARBA00022679"/>
    </source>
</evidence>
<dbReference type="Pfam" id="PF08502">
    <property type="entry name" value="LeuA_dimer"/>
    <property type="match status" value="1"/>
</dbReference>
<keyword evidence="5 11" id="KW-0432">Leucine biosynthesis</keyword>
<evidence type="ECO:0000313" key="14">
    <source>
        <dbReference type="Proteomes" id="UP001165044"/>
    </source>
</evidence>
<feature type="domain" description="Pyruvate carboxyltransferase" evidence="12">
    <location>
        <begin position="6"/>
        <end position="268"/>
    </location>
</feature>
<feature type="region of interest" description="Regulatory domain" evidence="11">
    <location>
        <begin position="392"/>
        <end position="519"/>
    </location>
</feature>
<dbReference type="PANTHER" id="PTHR10277:SF9">
    <property type="entry name" value="2-ISOPROPYLMALATE SYNTHASE 1, CHLOROPLASTIC-RELATED"/>
    <property type="match status" value="1"/>
</dbReference>
<evidence type="ECO:0000313" key="13">
    <source>
        <dbReference type="EMBL" id="GLH66409.1"/>
    </source>
</evidence>
<feature type="binding site" evidence="11">
    <location>
        <position position="239"/>
    </location>
    <ligand>
        <name>Mn(2+)</name>
        <dbReference type="ChEBI" id="CHEBI:29035"/>
    </ligand>
</feature>
<protein>
    <recommendedName>
        <fullName evidence="4 11">2-isopropylmalate synthase</fullName>
        <ecNumber evidence="3 11">2.3.3.13</ecNumber>
    </recommendedName>
    <alternativeName>
        <fullName evidence="11">Alpha-IPM synthase</fullName>
    </alternativeName>
    <alternativeName>
        <fullName evidence="11">Alpha-isopropylmalate synthase</fullName>
    </alternativeName>
</protein>
<accession>A0ABQ5PW62</accession>
<name>A0ABQ5PW62_9BACT</name>
<comment type="cofactor">
    <cofactor evidence="11">
        <name>Mn(2+)</name>
        <dbReference type="ChEBI" id="CHEBI:29035"/>
    </cofactor>
</comment>
<keyword evidence="11" id="KW-0963">Cytoplasm</keyword>
<keyword evidence="10 11" id="KW-0100">Branched-chain amino acid biosynthesis</keyword>
<dbReference type="PANTHER" id="PTHR10277">
    <property type="entry name" value="HOMOCITRATE SYNTHASE-RELATED"/>
    <property type="match status" value="1"/>
</dbReference>
<keyword evidence="6 11" id="KW-0028">Amino-acid biosynthesis</keyword>
<evidence type="ECO:0000256" key="3">
    <source>
        <dbReference type="ARBA" id="ARBA00012973"/>
    </source>
</evidence>
<dbReference type="Proteomes" id="UP001165044">
    <property type="component" value="Unassembled WGS sequence"/>
</dbReference>
<keyword evidence="8 11" id="KW-0479">Metal-binding</keyword>
<proteinExistence type="inferred from homology"/>
<dbReference type="PROSITE" id="PS00816">
    <property type="entry name" value="AIPM_HOMOCIT_SYNTH_2"/>
    <property type="match status" value="1"/>
</dbReference>
<evidence type="ECO:0000256" key="11">
    <source>
        <dbReference type="HAMAP-Rule" id="MF_01025"/>
    </source>
</evidence>
<dbReference type="InterPro" id="IPR054691">
    <property type="entry name" value="LeuA/HCS_post-cat"/>
</dbReference>
<evidence type="ECO:0000256" key="6">
    <source>
        <dbReference type="ARBA" id="ARBA00022605"/>
    </source>
</evidence>
<evidence type="ECO:0000256" key="8">
    <source>
        <dbReference type="ARBA" id="ARBA00022723"/>
    </source>
</evidence>
<dbReference type="NCBIfam" id="NF002086">
    <property type="entry name" value="PRK00915.1-3"/>
    <property type="match status" value="1"/>
</dbReference>
<sequence>MGSERIAIFDTTLRDGEQSPGCSMNLDEKLLMARQLEALGVDVIEAGFPVASEDDFAAVQAVARECRKPVIAALCRALPRDIERAWQAVSGAARPRIHTFLATSDIHLEFKLQKTREEALVMIREGVRTAKSFTPDVEFSAEDATRSDWDFLVAVFTVAIEEGATVLNVPDTVGYTVPDEYGRLIRYLKDKVPGIDGVTISVHCHNDLGLAVANSLAAVAAGARQVECTVNGIGERAGNAALEEVVMALSVRRDALPFETGIHKEVITRASQTLANITGVEVQPNKAIVGRNAFAHESGIHQHGMLSHRSTYEIMTPESVGANRTSLVLGKHSGRHALGKRFEELGYPLDKPALEKAYKLFTKLSDQKKEIFDEDLLAIVRDGLTQIPEAFKLRSVQATAGTAMFATALVTLGGEAGEATETAMGDGPVNAVFAAVDKLTGLKGRLVDFRVHSITGGADAVGEVFVQVEFGGVIQGGKGASTDIVEASARAYLNASNKVLFARRSAEAPAAGPAPAATR</sequence>
<dbReference type="PROSITE" id="PS50991">
    <property type="entry name" value="PYR_CT"/>
    <property type="match status" value="1"/>
</dbReference>
<comment type="similarity">
    <text evidence="2 11">Belongs to the alpha-IPM synthase/homocitrate synthase family. LeuA type 1 subfamily.</text>
</comment>
<dbReference type="InterPro" id="IPR000891">
    <property type="entry name" value="PYR_CT"/>
</dbReference>
<dbReference type="SMART" id="SM00917">
    <property type="entry name" value="LeuA_dimer"/>
    <property type="match status" value="1"/>
</dbReference>
<dbReference type="Gene3D" id="3.30.160.270">
    <property type="match status" value="1"/>
</dbReference>
<dbReference type="NCBIfam" id="TIGR00973">
    <property type="entry name" value="leuA_bact"/>
    <property type="match status" value="1"/>
</dbReference>
<comment type="subunit">
    <text evidence="11">Homodimer.</text>
</comment>
<keyword evidence="9 11" id="KW-0464">Manganese</keyword>
<evidence type="ECO:0000256" key="4">
    <source>
        <dbReference type="ARBA" id="ARBA00018198"/>
    </source>
</evidence>
<dbReference type="SUPFAM" id="SSF110921">
    <property type="entry name" value="2-isopropylmalate synthase LeuA, allosteric (dimerisation) domain"/>
    <property type="match status" value="1"/>
</dbReference>
<evidence type="ECO:0000256" key="5">
    <source>
        <dbReference type="ARBA" id="ARBA00022430"/>
    </source>
</evidence>
<evidence type="ECO:0000256" key="1">
    <source>
        <dbReference type="ARBA" id="ARBA00004689"/>
    </source>
</evidence>
<keyword evidence="14" id="KW-1185">Reference proteome</keyword>
<evidence type="ECO:0000256" key="10">
    <source>
        <dbReference type="ARBA" id="ARBA00023304"/>
    </source>
</evidence>
<dbReference type="InterPro" id="IPR036230">
    <property type="entry name" value="LeuA_allosteric_dom_sf"/>
</dbReference>
<reference evidence="13" key="1">
    <citation type="journal article" date="2023" name="Antonie Van Leeuwenhoek">
        <title>Mesoterricola silvestris gen. nov., sp. nov., Mesoterricola sediminis sp. nov., Geothrix oryzae sp. nov., Geothrix edaphica sp. nov., Geothrix rubra sp. nov., and Geothrix limicola sp. nov., six novel members of Acidobacteriota isolated from soils.</title>
        <authorList>
            <person name="Itoh H."/>
            <person name="Sugisawa Y."/>
            <person name="Mise K."/>
            <person name="Xu Z."/>
            <person name="Kuniyasu M."/>
            <person name="Ushijima N."/>
            <person name="Kawano K."/>
            <person name="Kobayashi E."/>
            <person name="Shiratori Y."/>
            <person name="Masuda Y."/>
            <person name="Senoo K."/>
        </authorList>
    </citation>
    <scope>NUCLEOTIDE SEQUENCE</scope>
    <source>
        <strain evidence="13">Red802</strain>
    </source>
</reference>
<organism evidence="13 14">
    <name type="scientific">Geothrix edaphica</name>
    <dbReference type="NCBI Taxonomy" id="2927976"/>
    <lineage>
        <taxon>Bacteria</taxon>
        <taxon>Pseudomonadati</taxon>
        <taxon>Acidobacteriota</taxon>
        <taxon>Holophagae</taxon>
        <taxon>Holophagales</taxon>
        <taxon>Holophagaceae</taxon>
        <taxon>Geothrix</taxon>
    </lineage>
</organism>
<dbReference type="Pfam" id="PF22617">
    <property type="entry name" value="HCS_D2"/>
    <property type="match status" value="1"/>
</dbReference>
<dbReference type="Gene3D" id="3.20.20.70">
    <property type="entry name" value="Aldolase class I"/>
    <property type="match status" value="1"/>
</dbReference>
<dbReference type="EMBL" id="BSDC01000001">
    <property type="protein sequence ID" value="GLH66409.1"/>
    <property type="molecule type" value="Genomic_DNA"/>
</dbReference>
<dbReference type="EC" id="2.3.3.13" evidence="3 11"/>
<evidence type="ECO:0000256" key="9">
    <source>
        <dbReference type="ARBA" id="ARBA00023211"/>
    </source>
</evidence>
<dbReference type="HAMAP" id="MF_01025">
    <property type="entry name" value="LeuA_type1"/>
    <property type="match status" value="1"/>
</dbReference>
<dbReference type="SUPFAM" id="SSF51569">
    <property type="entry name" value="Aldolase"/>
    <property type="match status" value="1"/>
</dbReference>
<feature type="binding site" evidence="11">
    <location>
        <position position="203"/>
    </location>
    <ligand>
        <name>Mn(2+)</name>
        <dbReference type="ChEBI" id="CHEBI:29035"/>
    </ligand>
</feature>
<comment type="pathway">
    <text evidence="1 11">Amino-acid biosynthesis; L-leucine biosynthesis; L-leucine from 3-methyl-2-oxobutanoate: step 1/4.</text>
</comment>
<gene>
    <name evidence="11 13" type="primary">leuA</name>
    <name evidence="13" type="ORF">GETHED_07730</name>
</gene>
<dbReference type="InterPro" id="IPR050073">
    <property type="entry name" value="2-IPM_HCS-like"/>
</dbReference>
<dbReference type="InterPro" id="IPR005671">
    <property type="entry name" value="LeuA_bact_synth"/>
</dbReference>
<dbReference type="PROSITE" id="PS00815">
    <property type="entry name" value="AIPM_HOMOCIT_SYNTH_1"/>
    <property type="match status" value="1"/>
</dbReference>
<comment type="caution">
    <text evidence="13">The sequence shown here is derived from an EMBL/GenBank/DDBJ whole genome shotgun (WGS) entry which is preliminary data.</text>
</comment>
<evidence type="ECO:0000259" key="12">
    <source>
        <dbReference type="PROSITE" id="PS50991"/>
    </source>
</evidence>
<dbReference type="InterPro" id="IPR002034">
    <property type="entry name" value="AIPM/Hcit_synth_CS"/>
</dbReference>
<dbReference type="Pfam" id="PF00682">
    <property type="entry name" value="HMGL-like"/>
    <property type="match status" value="1"/>
</dbReference>
<dbReference type="InterPro" id="IPR013785">
    <property type="entry name" value="Aldolase_TIM"/>
</dbReference>
<feature type="binding site" evidence="11">
    <location>
        <position position="15"/>
    </location>
    <ligand>
        <name>Mn(2+)</name>
        <dbReference type="ChEBI" id="CHEBI:29035"/>
    </ligand>
</feature>
<evidence type="ECO:0000256" key="2">
    <source>
        <dbReference type="ARBA" id="ARBA00009396"/>
    </source>
</evidence>
<comment type="function">
    <text evidence="11">Catalyzes the condensation of the acetyl group of acetyl-CoA with 3-methyl-2-oxobutanoate (2-ketoisovalerate) to form 3-carboxy-3-hydroxy-4-methylpentanoate (2-isopropylmalate).</text>
</comment>
<dbReference type="CDD" id="cd07940">
    <property type="entry name" value="DRE_TIM_IPMS"/>
    <property type="match status" value="1"/>
</dbReference>
<dbReference type="Gene3D" id="1.10.238.260">
    <property type="match status" value="1"/>
</dbReference>
<keyword evidence="7 11" id="KW-0808">Transferase</keyword>
<feature type="binding site" evidence="11">
    <location>
        <position position="205"/>
    </location>
    <ligand>
        <name>Mn(2+)</name>
        <dbReference type="ChEBI" id="CHEBI:29035"/>
    </ligand>
</feature>
<dbReference type="RefSeq" id="WP_285606615.1">
    <property type="nucleotide sequence ID" value="NZ_BSDC01000001.1"/>
</dbReference>